<organism evidence="1 2">
    <name type="scientific">Scleroderma citrinum Foug A</name>
    <dbReference type="NCBI Taxonomy" id="1036808"/>
    <lineage>
        <taxon>Eukaryota</taxon>
        <taxon>Fungi</taxon>
        <taxon>Dikarya</taxon>
        <taxon>Basidiomycota</taxon>
        <taxon>Agaricomycotina</taxon>
        <taxon>Agaricomycetes</taxon>
        <taxon>Agaricomycetidae</taxon>
        <taxon>Boletales</taxon>
        <taxon>Sclerodermatineae</taxon>
        <taxon>Sclerodermataceae</taxon>
        <taxon>Scleroderma</taxon>
    </lineage>
</organism>
<sequence>MELVGHDEFIRELKHTSNQNSAARSRKIELKNFSLCTNCGIQIWPLLAPWKPFQPDSHAALVHRIHQLPLALYKSNHY</sequence>
<proteinExistence type="predicted"/>
<evidence type="ECO:0000313" key="2">
    <source>
        <dbReference type="Proteomes" id="UP000053989"/>
    </source>
</evidence>
<dbReference type="AlphaFoldDB" id="A0A0C3D7N1"/>
<reference evidence="1 2" key="1">
    <citation type="submission" date="2014-04" db="EMBL/GenBank/DDBJ databases">
        <authorList>
            <consortium name="DOE Joint Genome Institute"/>
            <person name="Kuo A."/>
            <person name="Kohler A."/>
            <person name="Nagy L.G."/>
            <person name="Floudas D."/>
            <person name="Copeland A."/>
            <person name="Barry K.W."/>
            <person name="Cichocki N."/>
            <person name="Veneault-Fourrey C."/>
            <person name="LaButti K."/>
            <person name="Lindquist E.A."/>
            <person name="Lipzen A."/>
            <person name="Lundell T."/>
            <person name="Morin E."/>
            <person name="Murat C."/>
            <person name="Sun H."/>
            <person name="Tunlid A."/>
            <person name="Henrissat B."/>
            <person name="Grigoriev I.V."/>
            <person name="Hibbett D.S."/>
            <person name="Martin F."/>
            <person name="Nordberg H.P."/>
            <person name="Cantor M.N."/>
            <person name="Hua S.X."/>
        </authorList>
    </citation>
    <scope>NUCLEOTIDE SEQUENCE [LARGE SCALE GENOMIC DNA]</scope>
    <source>
        <strain evidence="1 2">Foug A</strain>
    </source>
</reference>
<evidence type="ECO:0000313" key="1">
    <source>
        <dbReference type="EMBL" id="KIM56755.1"/>
    </source>
</evidence>
<name>A0A0C3D7N1_9AGAM</name>
<protein>
    <submittedName>
        <fullName evidence="1">Uncharacterized protein</fullName>
    </submittedName>
</protein>
<gene>
    <name evidence="1" type="ORF">SCLCIDRAFT_1220019</name>
</gene>
<reference evidence="2" key="2">
    <citation type="submission" date="2015-01" db="EMBL/GenBank/DDBJ databases">
        <title>Evolutionary Origins and Diversification of the Mycorrhizal Mutualists.</title>
        <authorList>
            <consortium name="DOE Joint Genome Institute"/>
            <consortium name="Mycorrhizal Genomics Consortium"/>
            <person name="Kohler A."/>
            <person name="Kuo A."/>
            <person name="Nagy L.G."/>
            <person name="Floudas D."/>
            <person name="Copeland A."/>
            <person name="Barry K.W."/>
            <person name="Cichocki N."/>
            <person name="Veneault-Fourrey C."/>
            <person name="LaButti K."/>
            <person name="Lindquist E.A."/>
            <person name="Lipzen A."/>
            <person name="Lundell T."/>
            <person name="Morin E."/>
            <person name="Murat C."/>
            <person name="Riley R."/>
            <person name="Ohm R."/>
            <person name="Sun H."/>
            <person name="Tunlid A."/>
            <person name="Henrissat B."/>
            <person name="Grigoriev I.V."/>
            <person name="Hibbett D.S."/>
            <person name="Martin F."/>
        </authorList>
    </citation>
    <scope>NUCLEOTIDE SEQUENCE [LARGE SCALE GENOMIC DNA]</scope>
    <source>
        <strain evidence="2">Foug A</strain>
    </source>
</reference>
<accession>A0A0C3D7N1</accession>
<dbReference type="InParanoid" id="A0A0C3D7N1"/>
<dbReference type="HOGENOM" id="CLU_2623408_0_0_1"/>
<keyword evidence="2" id="KW-1185">Reference proteome</keyword>
<dbReference type="EMBL" id="KN822110">
    <property type="protein sequence ID" value="KIM56755.1"/>
    <property type="molecule type" value="Genomic_DNA"/>
</dbReference>
<dbReference type="Proteomes" id="UP000053989">
    <property type="component" value="Unassembled WGS sequence"/>
</dbReference>